<reference evidence="2" key="2">
    <citation type="journal article" date="2015" name="Fish Shellfish Immunol.">
        <title>Early steps in the European eel (Anguilla anguilla)-Vibrio vulnificus interaction in the gills: Role of the RtxA13 toxin.</title>
        <authorList>
            <person name="Callol A."/>
            <person name="Pajuelo D."/>
            <person name="Ebbesson L."/>
            <person name="Teles M."/>
            <person name="MacKenzie S."/>
            <person name="Amaro C."/>
        </authorList>
    </citation>
    <scope>NUCLEOTIDE SEQUENCE</scope>
</reference>
<dbReference type="EMBL" id="GBXM01027016">
    <property type="protein sequence ID" value="JAH81561.1"/>
    <property type="molecule type" value="Transcribed_RNA"/>
</dbReference>
<evidence type="ECO:0000313" key="2">
    <source>
        <dbReference type="EMBL" id="JAH81561.1"/>
    </source>
</evidence>
<evidence type="ECO:0000256" key="1">
    <source>
        <dbReference type="SAM" id="Phobius"/>
    </source>
</evidence>
<reference evidence="2" key="1">
    <citation type="submission" date="2014-11" db="EMBL/GenBank/DDBJ databases">
        <authorList>
            <person name="Amaro Gonzalez C."/>
        </authorList>
    </citation>
    <scope>NUCLEOTIDE SEQUENCE</scope>
</reference>
<dbReference type="AlphaFoldDB" id="A0A0E9VU50"/>
<name>A0A0E9VU50_ANGAN</name>
<keyword evidence="1" id="KW-0472">Membrane</keyword>
<protein>
    <submittedName>
        <fullName evidence="2">Uncharacterized protein</fullName>
    </submittedName>
</protein>
<feature type="transmembrane region" description="Helical" evidence="1">
    <location>
        <begin position="55"/>
        <end position="72"/>
    </location>
</feature>
<sequence length="79" mass="9276">MSPSPSFILQGQKMREGDEYVWGTLFMFLLTYRGPVNREYLLLYQSYFKDIDSRFIIVVVQCVFVYMYKVSFKGAVAPP</sequence>
<keyword evidence="1" id="KW-0812">Transmembrane</keyword>
<keyword evidence="1" id="KW-1133">Transmembrane helix</keyword>
<organism evidence="2">
    <name type="scientific">Anguilla anguilla</name>
    <name type="common">European freshwater eel</name>
    <name type="synonym">Muraena anguilla</name>
    <dbReference type="NCBI Taxonomy" id="7936"/>
    <lineage>
        <taxon>Eukaryota</taxon>
        <taxon>Metazoa</taxon>
        <taxon>Chordata</taxon>
        <taxon>Craniata</taxon>
        <taxon>Vertebrata</taxon>
        <taxon>Euteleostomi</taxon>
        <taxon>Actinopterygii</taxon>
        <taxon>Neopterygii</taxon>
        <taxon>Teleostei</taxon>
        <taxon>Anguilliformes</taxon>
        <taxon>Anguillidae</taxon>
        <taxon>Anguilla</taxon>
    </lineage>
</organism>
<accession>A0A0E9VU50</accession>
<proteinExistence type="predicted"/>
<feature type="transmembrane region" description="Helical" evidence="1">
    <location>
        <begin position="20"/>
        <end position="35"/>
    </location>
</feature>